<evidence type="ECO:0000256" key="5">
    <source>
        <dbReference type="ARBA" id="ARBA00022833"/>
    </source>
</evidence>
<name>A0A0C9U3D7_SPHS4</name>
<dbReference type="Gene3D" id="3.30.830.10">
    <property type="entry name" value="Metalloenzyme, LuxS/M16 peptidase-like"/>
    <property type="match status" value="1"/>
</dbReference>
<evidence type="ECO:0000256" key="6">
    <source>
        <dbReference type="ARBA" id="ARBA00023049"/>
    </source>
</evidence>
<keyword evidence="2" id="KW-0645">Protease</keyword>
<feature type="compositionally biased region" description="Polar residues" evidence="7">
    <location>
        <begin position="154"/>
        <end position="163"/>
    </location>
</feature>
<dbReference type="PANTHER" id="PTHR43690:SF18">
    <property type="entry name" value="INSULIN-DEGRADING ENZYME-RELATED"/>
    <property type="match status" value="1"/>
</dbReference>
<dbReference type="GO" id="GO:0043171">
    <property type="term" value="P:peptide catabolic process"/>
    <property type="evidence" value="ECO:0007669"/>
    <property type="project" value="TreeGrafter"/>
</dbReference>
<dbReference type="GO" id="GO:0005829">
    <property type="term" value="C:cytosol"/>
    <property type="evidence" value="ECO:0007669"/>
    <property type="project" value="TreeGrafter"/>
</dbReference>
<feature type="compositionally biased region" description="Polar residues" evidence="7">
    <location>
        <begin position="362"/>
        <end position="372"/>
    </location>
</feature>
<evidence type="ECO:0000313" key="10">
    <source>
        <dbReference type="Proteomes" id="UP000054279"/>
    </source>
</evidence>
<dbReference type="InterPro" id="IPR011249">
    <property type="entry name" value="Metalloenz_LuxS/M16"/>
</dbReference>
<dbReference type="InterPro" id="IPR011765">
    <property type="entry name" value="Pept_M16_N"/>
</dbReference>
<dbReference type="GO" id="GO:0005739">
    <property type="term" value="C:mitochondrion"/>
    <property type="evidence" value="ECO:0007669"/>
    <property type="project" value="TreeGrafter"/>
</dbReference>
<dbReference type="InterPro" id="IPR050626">
    <property type="entry name" value="Peptidase_M16"/>
</dbReference>
<sequence length="372" mass="41026">MLVATARRALSLNHSLSFARTQVPHMAVQAVLNDTRWRPVPATKDTPAHYLFAVPIEQSVQDKRDYRLIRLQNGLEAMLVHDKDADTSAASMDIAVGHLSDPDDMPGLAHFCEHMSFLGTKPFPKENAYNEYISASGGHTNAYTGASETNYHFSVSSTKTPPATNGEPAADSAPSRKSPLPHALEMFAAFFHSPLFTSTGTNRELNAVDSEHKKNAQNDYWRIFQLNKGLSGDIVDKDGTARKHPWHKFGTGSRATLSAYGRSVAYQKQKETGATLTNGHAELICNPAHPLPALPSESEPDGGPVGIETRRRLVEWWEKEYCASRMKLTIIGRESLDELTHLATTLFSPIPNRGQDPWPMITESSFGPEQHG</sequence>
<keyword evidence="6" id="KW-0482">Metalloprotease</keyword>
<dbReference type="Pfam" id="PF00675">
    <property type="entry name" value="Peptidase_M16"/>
    <property type="match status" value="1"/>
</dbReference>
<evidence type="ECO:0000313" key="9">
    <source>
        <dbReference type="EMBL" id="KIJ23612.1"/>
    </source>
</evidence>
<comment type="similarity">
    <text evidence="1">Belongs to the peptidase M16 family.</text>
</comment>
<reference evidence="9 10" key="1">
    <citation type="submission" date="2014-06" db="EMBL/GenBank/DDBJ databases">
        <title>Evolutionary Origins and Diversification of the Mycorrhizal Mutualists.</title>
        <authorList>
            <consortium name="DOE Joint Genome Institute"/>
            <consortium name="Mycorrhizal Genomics Consortium"/>
            <person name="Kohler A."/>
            <person name="Kuo A."/>
            <person name="Nagy L.G."/>
            <person name="Floudas D."/>
            <person name="Copeland A."/>
            <person name="Barry K.W."/>
            <person name="Cichocki N."/>
            <person name="Veneault-Fourrey C."/>
            <person name="LaButti K."/>
            <person name="Lindquist E.A."/>
            <person name="Lipzen A."/>
            <person name="Lundell T."/>
            <person name="Morin E."/>
            <person name="Murat C."/>
            <person name="Riley R."/>
            <person name="Ohm R."/>
            <person name="Sun H."/>
            <person name="Tunlid A."/>
            <person name="Henrissat B."/>
            <person name="Grigoriev I.V."/>
            <person name="Hibbett D.S."/>
            <person name="Martin F."/>
        </authorList>
    </citation>
    <scope>NUCLEOTIDE SEQUENCE [LARGE SCALE GENOMIC DNA]</scope>
    <source>
        <strain evidence="9 10">SS14</strain>
    </source>
</reference>
<dbReference type="PANTHER" id="PTHR43690">
    <property type="entry name" value="NARDILYSIN"/>
    <property type="match status" value="1"/>
</dbReference>
<dbReference type="GO" id="GO:0051603">
    <property type="term" value="P:proteolysis involved in protein catabolic process"/>
    <property type="evidence" value="ECO:0007669"/>
    <property type="project" value="TreeGrafter"/>
</dbReference>
<dbReference type="SUPFAM" id="SSF63411">
    <property type="entry name" value="LuxS/MPP-like metallohydrolase"/>
    <property type="match status" value="2"/>
</dbReference>
<organism evidence="9 10">
    <name type="scientific">Sphaerobolus stellatus (strain SS14)</name>
    <dbReference type="NCBI Taxonomy" id="990650"/>
    <lineage>
        <taxon>Eukaryota</taxon>
        <taxon>Fungi</taxon>
        <taxon>Dikarya</taxon>
        <taxon>Basidiomycota</taxon>
        <taxon>Agaricomycotina</taxon>
        <taxon>Agaricomycetes</taxon>
        <taxon>Phallomycetidae</taxon>
        <taxon>Geastrales</taxon>
        <taxon>Sphaerobolaceae</taxon>
        <taxon>Sphaerobolus</taxon>
    </lineage>
</organism>
<dbReference type="GO" id="GO:0004222">
    <property type="term" value="F:metalloendopeptidase activity"/>
    <property type="evidence" value="ECO:0007669"/>
    <property type="project" value="InterPro"/>
</dbReference>
<protein>
    <recommendedName>
        <fullName evidence="8">Peptidase M16 N-terminal domain-containing protein</fullName>
    </recommendedName>
</protein>
<feature type="region of interest" description="Disordered" evidence="7">
    <location>
        <begin position="353"/>
        <end position="372"/>
    </location>
</feature>
<dbReference type="HOGENOM" id="CLU_745082_0_0_1"/>
<keyword evidence="5" id="KW-0862">Zinc</keyword>
<feature type="non-terminal residue" evidence="9">
    <location>
        <position position="372"/>
    </location>
</feature>
<evidence type="ECO:0000256" key="1">
    <source>
        <dbReference type="ARBA" id="ARBA00007261"/>
    </source>
</evidence>
<dbReference type="InterPro" id="IPR001431">
    <property type="entry name" value="Pept_M16_Zn_BS"/>
</dbReference>
<evidence type="ECO:0000256" key="4">
    <source>
        <dbReference type="ARBA" id="ARBA00022801"/>
    </source>
</evidence>
<keyword evidence="10" id="KW-1185">Reference proteome</keyword>
<accession>A0A0C9U3D7</accession>
<evidence type="ECO:0000259" key="8">
    <source>
        <dbReference type="Pfam" id="PF00675"/>
    </source>
</evidence>
<evidence type="ECO:0000256" key="3">
    <source>
        <dbReference type="ARBA" id="ARBA00022723"/>
    </source>
</evidence>
<proteinExistence type="inferred from homology"/>
<dbReference type="GO" id="GO:0046872">
    <property type="term" value="F:metal ion binding"/>
    <property type="evidence" value="ECO:0007669"/>
    <property type="project" value="UniProtKB-KW"/>
</dbReference>
<evidence type="ECO:0000256" key="2">
    <source>
        <dbReference type="ARBA" id="ARBA00022670"/>
    </source>
</evidence>
<evidence type="ECO:0000256" key="7">
    <source>
        <dbReference type="SAM" id="MobiDB-lite"/>
    </source>
</evidence>
<dbReference type="OrthoDB" id="952271at2759"/>
<dbReference type="Proteomes" id="UP000054279">
    <property type="component" value="Unassembled WGS sequence"/>
</dbReference>
<dbReference type="AlphaFoldDB" id="A0A0C9U3D7"/>
<dbReference type="EMBL" id="KN837626">
    <property type="protein sequence ID" value="KIJ23612.1"/>
    <property type="molecule type" value="Genomic_DNA"/>
</dbReference>
<gene>
    <name evidence="9" type="ORF">M422DRAFT_217479</name>
</gene>
<feature type="domain" description="Peptidase M16 N-terminal" evidence="8">
    <location>
        <begin position="79"/>
        <end position="232"/>
    </location>
</feature>
<keyword evidence="3" id="KW-0479">Metal-binding</keyword>
<dbReference type="PROSITE" id="PS00143">
    <property type="entry name" value="INSULINASE"/>
    <property type="match status" value="1"/>
</dbReference>
<feature type="region of interest" description="Disordered" evidence="7">
    <location>
        <begin position="154"/>
        <end position="178"/>
    </location>
</feature>
<keyword evidence="4" id="KW-0378">Hydrolase</keyword>